<evidence type="ECO:0000313" key="2">
    <source>
        <dbReference type="EMBL" id="VDP76314.1"/>
    </source>
</evidence>
<protein>
    <submittedName>
        <fullName evidence="2 4">Uncharacterized protein</fullName>
    </submittedName>
</protein>
<feature type="compositionally biased region" description="Polar residues" evidence="1">
    <location>
        <begin position="99"/>
        <end position="113"/>
    </location>
</feature>
<proteinExistence type="predicted"/>
<dbReference type="WBParaSite" id="ECPE_0000571501-mRNA-1">
    <property type="protein sequence ID" value="ECPE_0000571501-mRNA-1"/>
    <property type="gene ID" value="ECPE_0000571501"/>
</dbReference>
<accession>A0A183AFG7</accession>
<reference evidence="2 3" key="2">
    <citation type="submission" date="2018-11" db="EMBL/GenBank/DDBJ databases">
        <authorList>
            <consortium name="Pathogen Informatics"/>
        </authorList>
    </citation>
    <scope>NUCLEOTIDE SEQUENCE [LARGE SCALE GENOMIC DNA]</scope>
    <source>
        <strain evidence="2 3">Egypt</strain>
    </source>
</reference>
<gene>
    <name evidence="2" type="ORF">ECPE_LOCUS5702</name>
</gene>
<evidence type="ECO:0000256" key="1">
    <source>
        <dbReference type="SAM" id="MobiDB-lite"/>
    </source>
</evidence>
<feature type="region of interest" description="Disordered" evidence="1">
    <location>
        <begin position="1"/>
        <end position="116"/>
    </location>
</feature>
<feature type="compositionally biased region" description="Basic and acidic residues" evidence="1">
    <location>
        <begin position="146"/>
        <end position="160"/>
    </location>
</feature>
<evidence type="ECO:0000313" key="4">
    <source>
        <dbReference type="WBParaSite" id="ECPE_0000571501-mRNA-1"/>
    </source>
</evidence>
<dbReference type="EMBL" id="UZAN01042582">
    <property type="protein sequence ID" value="VDP76314.1"/>
    <property type="molecule type" value="Genomic_DNA"/>
</dbReference>
<reference evidence="4" key="1">
    <citation type="submission" date="2016-06" db="UniProtKB">
        <authorList>
            <consortium name="WormBaseParasite"/>
        </authorList>
    </citation>
    <scope>IDENTIFICATION</scope>
</reference>
<organism evidence="4">
    <name type="scientific">Echinostoma caproni</name>
    <dbReference type="NCBI Taxonomy" id="27848"/>
    <lineage>
        <taxon>Eukaryota</taxon>
        <taxon>Metazoa</taxon>
        <taxon>Spiralia</taxon>
        <taxon>Lophotrochozoa</taxon>
        <taxon>Platyhelminthes</taxon>
        <taxon>Trematoda</taxon>
        <taxon>Digenea</taxon>
        <taxon>Plagiorchiida</taxon>
        <taxon>Echinostomata</taxon>
        <taxon>Echinostomatoidea</taxon>
        <taxon>Echinostomatidae</taxon>
        <taxon>Echinostoma</taxon>
    </lineage>
</organism>
<dbReference type="AlphaFoldDB" id="A0A183AFG7"/>
<name>A0A183AFG7_9TREM</name>
<feature type="compositionally biased region" description="Polar residues" evidence="1">
    <location>
        <begin position="81"/>
        <end position="90"/>
    </location>
</feature>
<sequence>MSGGNGYCATDKIRNLNSSNKPDGVETGSKFDTEPDATKSHLPISPNQSHMQHPHQCQQLQQQQQQQLQQKQLQHYHHSHPPTNSLQNLVDTAEYAQVQDDTPYNPRSGNTRDLGNFGAMKTVVSAMFGDENDEDSEEVTTTGADKSVEEPPRKFLDHPMHYSSNSVGRNISNHSVYSEHSTESEQTSGNPFLFNDNSQEPQAEKGRLSSGKQIDPVINITLVG</sequence>
<dbReference type="Proteomes" id="UP000272942">
    <property type="component" value="Unassembled WGS sequence"/>
</dbReference>
<feature type="compositionally biased region" description="Polar residues" evidence="1">
    <location>
        <begin position="162"/>
        <end position="201"/>
    </location>
</feature>
<evidence type="ECO:0000313" key="3">
    <source>
        <dbReference type="Proteomes" id="UP000272942"/>
    </source>
</evidence>
<feature type="compositionally biased region" description="Basic and acidic residues" evidence="1">
    <location>
        <begin position="29"/>
        <end position="39"/>
    </location>
</feature>
<keyword evidence="3" id="KW-1185">Reference proteome</keyword>
<feature type="region of interest" description="Disordered" evidence="1">
    <location>
        <begin position="128"/>
        <end position="224"/>
    </location>
</feature>
<feature type="compositionally biased region" description="Low complexity" evidence="1">
    <location>
        <begin position="50"/>
        <end position="73"/>
    </location>
</feature>